<gene>
    <name evidence="1" type="ORF">J2Z37_001875</name>
</gene>
<organism evidence="1 2">
    <name type="scientific">Ammoniphilus resinae</name>
    <dbReference type="NCBI Taxonomy" id="861532"/>
    <lineage>
        <taxon>Bacteria</taxon>
        <taxon>Bacillati</taxon>
        <taxon>Bacillota</taxon>
        <taxon>Bacilli</taxon>
        <taxon>Bacillales</taxon>
        <taxon>Paenibacillaceae</taxon>
        <taxon>Aneurinibacillus group</taxon>
        <taxon>Ammoniphilus</taxon>
    </lineage>
</organism>
<sequence>MMLDRIDPCPVIHYQIDHAHLLHRGMFKSYPQNSPQIREWGQHFHEIVSSLTTIHLKYNDSELEAYHEEEEEDDEFFDDDEEDYVEDDYELFGDEEEVNEIAMEVYHKLVEKHGIDLFPTEAQPHGNVIDFSQKKKEQPKNKVFEKLPTTLQDNPIPLNLVTAAAIGDLSALKALLPIEDKNMQDEDGRPP</sequence>
<protein>
    <submittedName>
        <fullName evidence="1">Uncharacterized protein</fullName>
    </submittedName>
</protein>
<name>A0ABS4GNM4_9BACL</name>
<proteinExistence type="predicted"/>
<dbReference type="Proteomes" id="UP001519343">
    <property type="component" value="Unassembled WGS sequence"/>
</dbReference>
<comment type="caution">
    <text evidence="1">The sequence shown here is derived from an EMBL/GenBank/DDBJ whole genome shotgun (WGS) entry which is preliminary data.</text>
</comment>
<reference evidence="1 2" key="1">
    <citation type="submission" date="2021-03" db="EMBL/GenBank/DDBJ databases">
        <title>Genomic Encyclopedia of Type Strains, Phase IV (KMG-IV): sequencing the most valuable type-strain genomes for metagenomic binning, comparative biology and taxonomic classification.</title>
        <authorList>
            <person name="Goeker M."/>
        </authorList>
    </citation>
    <scope>NUCLEOTIDE SEQUENCE [LARGE SCALE GENOMIC DNA]</scope>
    <source>
        <strain evidence="1 2">DSM 24738</strain>
    </source>
</reference>
<dbReference type="EMBL" id="JAGGKT010000004">
    <property type="protein sequence ID" value="MBP1931874.1"/>
    <property type="molecule type" value="Genomic_DNA"/>
</dbReference>
<evidence type="ECO:0000313" key="1">
    <source>
        <dbReference type="EMBL" id="MBP1931874.1"/>
    </source>
</evidence>
<accession>A0ABS4GNM4</accession>
<evidence type="ECO:0000313" key="2">
    <source>
        <dbReference type="Proteomes" id="UP001519343"/>
    </source>
</evidence>
<keyword evidence="2" id="KW-1185">Reference proteome</keyword>